<keyword evidence="4" id="KW-1185">Reference proteome</keyword>
<dbReference type="InterPro" id="IPR001932">
    <property type="entry name" value="PPM-type_phosphatase-like_dom"/>
</dbReference>
<evidence type="ECO:0000259" key="2">
    <source>
        <dbReference type="PROSITE" id="PS50113"/>
    </source>
</evidence>
<dbReference type="PANTHER" id="PTHR43156:SF2">
    <property type="entry name" value="STAGE II SPORULATION PROTEIN E"/>
    <property type="match status" value="1"/>
</dbReference>
<dbReference type="SUPFAM" id="SSF55785">
    <property type="entry name" value="PYP-like sensor domain (PAS domain)"/>
    <property type="match status" value="1"/>
</dbReference>
<dbReference type="Gene3D" id="3.30.450.20">
    <property type="entry name" value="PAS domain"/>
    <property type="match status" value="1"/>
</dbReference>
<dbReference type="CDD" id="cd00130">
    <property type="entry name" value="PAS"/>
    <property type="match status" value="1"/>
</dbReference>
<dbReference type="InterPro" id="IPR052016">
    <property type="entry name" value="Bact_Sigma-Reg"/>
</dbReference>
<dbReference type="InterPro" id="IPR013656">
    <property type="entry name" value="PAS_4"/>
</dbReference>
<dbReference type="GO" id="GO:0016791">
    <property type="term" value="F:phosphatase activity"/>
    <property type="evidence" value="ECO:0007669"/>
    <property type="project" value="TreeGrafter"/>
</dbReference>
<accession>A0A5C5XAY7</accession>
<dbReference type="Pfam" id="PF08448">
    <property type="entry name" value="PAS_4"/>
    <property type="match status" value="1"/>
</dbReference>
<dbReference type="InterPro" id="IPR000700">
    <property type="entry name" value="PAS-assoc_C"/>
</dbReference>
<keyword evidence="1 3" id="KW-0378">Hydrolase</keyword>
<evidence type="ECO:0000256" key="1">
    <source>
        <dbReference type="ARBA" id="ARBA00022801"/>
    </source>
</evidence>
<dbReference type="SUPFAM" id="SSF81606">
    <property type="entry name" value="PP2C-like"/>
    <property type="match status" value="1"/>
</dbReference>
<evidence type="ECO:0000313" key="3">
    <source>
        <dbReference type="EMBL" id="TWT59974.1"/>
    </source>
</evidence>
<protein>
    <submittedName>
        <fullName evidence="3">Phosphoserine phosphatase RsbU</fullName>
        <ecNumber evidence="3">3.1.3.3</ecNumber>
    </submittedName>
</protein>
<dbReference type="InterPro" id="IPR036457">
    <property type="entry name" value="PPM-type-like_dom_sf"/>
</dbReference>
<dbReference type="OrthoDB" id="207912at2"/>
<proteinExistence type="predicted"/>
<dbReference type="AlphaFoldDB" id="A0A5C5XAY7"/>
<organism evidence="3 4">
    <name type="scientific">Rubinisphaera italica</name>
    <dbReference type="NCBI Taxonomy" id="2527969"/>
    <lineage>
        <taxon>Bacteria</taxon>
        <taxon>Pseudomonadati</taxon>
        <taxon>Planctomycetota</taxon>
        <taxon>Planctomycetia</taxon>
        <taxon>Planctomycetales</taxon>
        <taxon>Planctomycetaceae</taxon>
        <taxon>Rubinisphaera</taxon>
    </lineage>
</organism>
<feature type="domain" description="PAC" evidence="2">
    <location>
        <begin position="219"/>
        <end position="275"/>
    </location>
</feature>
<dbReference type="EMBL" id="SJPG01000001">
    <property type="protein sequence ID" value="TWT59974.1"/>
    <property type="molecule type" value="Genomic_DNA"/>
</dbReference>
<dbReference type="InterPro" id="IPR000014">
    <property type="entry name" value="PAS"/>
</dbReference>
<dbReference type="PROSITE" id="PS50113">
    <property type="entry name" value="PAC"/>
    <property type="match status" value="1"/>
</dbReference>
<dbReference type="EC" id="3.1.3.3" evidence="3"/>
<dbReference type="Pfam" id="PF07228">
    <property type="entry name" value="SpoIIE"/>
    <property type="match status" value="1"/>
</dbReference>
<dbReference type="InterPro" id="IPR035965">
    <property type="entry name" value="PAS-like_dom_sf"/>
</dbReference>
<dbReference type="Gene3D" id="3.60.40.10">
    <property type="entry name" value="PPM-type phosphatase domain"/>
    <property type="match status" value="1"/>
</dbReference>
<sequence>MSSRVENPAAQLETYSRVAEISPWPVMILNSQGQLRSSNSSCRKLFHSSISLNAGTPLTDLIRKKDQSKIHNWFESFVAESHRDEVEDNATTPSTSVITNSIRCRLHSPTTRFRKIKLFAQRFMDSDQCYVMLCLDDTGHRIKKRQAIHKQQQLMLSLLDNTGAVAYAKNLRGQYLYINSLFEELFHVNRQAVKSMTDYDIFNAAAASAFQENDLKIIQNGEMQRSQEVVPHDDGLHTYISAKFPLYDANGDIFGIGGISTDITEQLHNQQELQAAQAVQRLLYPDEAPSFSGYDIAGSSLPAESVSGDYYDYITVAPNRVVVAVGDVSGHGLGPALEMVEVRSYLRAILRTEVRLDVAMECLNEFLFHDLRECAFVTLFLAEINFQTHSFSYVGAGHRADFLKANGDRVSLPSTGLMLGVEERVTFVCSPQFAFEQGDELMLSTDGICETMTPEKELFGREGMLKFVESHRTESASEIVNNLLTTCQEMNGLETQSDDMTAVLVKRG</sequence>
<dbReference type="Proteomes" id="UP000316095">
    <property type="component" value="Unassembled WGS sequence"/>
</dbReference>
<dbReference type="SMART" id="SM00331">
    <property type="entry name" value="PP2C_SIG"/>
    <property type="match status" value="1"/>
</dbReference>
<dbReference type="PANTHER" id="PTHR43156">
    <property type="entry name" value="STAGE II SPORULATION PROTEIN E-RELATED"/>
    <property type="match status" value="1"/>
</dbReference>
<evidence type="ECO:0000313" key="4">
    <source>
        <dbReference type="Proteomes" id="UP000316095"/>
    </source>
</evidence>
<name>A0A5C5XAY7_9PLAN</name>
<comment type="caution">
    <text evidence="3">The sequence shown here is derived from an EMBL/GenBank/DDBJ whole genome shotgun (WGS) entry which is preliminary data.</text>
</comment>
<reference evidence="3 4" key="1">
    <citation type="submission" date="2019-02" db="EMBL/GenBank/DDBJ databases">
        <title>Deep-cultivation of Planctomycetes and their phenomic and genomic characterization uncovers novel biology.</title>
        <authorList>
            <person name="Wiegand S."/>
            <person name="Jogler M."/>
            <person name="Boedeker C."/>
            <person name="Pinto D."/>
            <person name="Vollmers J."/>
            <person name="Rivas-Marin E."/>
            <person name="Kohn T."/>
            <person name="Peeters S.H."/>
            <person name="Heuer A."/>
            <person name="Rast P."/>
            <person name="Oberbeckmann S."/>
            <person name="Bunk B."/>
            <person name="Jeske O."/>
            <person name="Meyerdierks A."/>
            <person name="Storesund J.E."/>
            <person name="Kallscheuer N."/>
            <person name="Luecker S."/>
            <person name="Lage O.M."/>
            <person name="Pohl T."/>
            <person name="Merkel B.J."/>
            <person name="Hornburger P."/>
            <person name="Mueller R.-W."/>
            <person name="Bruemmer F."/>
            <person name="Labrenz M."/>
            <person name="Spormann A.M."/>
            <person name="Op Den Camp H."/>
            <person name="Overmann J."/>
            <person name="Amann R."/>
            <person name="Jetten M.S.M."/>
            <person name="Mascher T."/>
            <person name="Medema M.H."/>
            <person name="Devos D.P."/>
            <person name="Kaster A.-K."/>
            <person name="Ovreas L."/>
            <person name="Rohde M."/>
            <person name="Galperin M.Y."/>
            <person name="Jogler C."/>
        </authorList>
    </citation>
    <scope>NUCLEOTIDE SEQUENCE [LARGE SCALE GENOMIC DNA]</scope>
    <source>
        <strain evidence="3 4">Pan54</strain>
    </source>
</reference>
<gene>
    <name evidence="3" type="primary">rsbU_1</name>
    <name evidence="3" type="ORF">Pan54_06850</name>
</gene>
<dbReference type="SMART" id="SM00091">
    <property type="entry name" value="PAS"/>
    <property type="match status" value="2"/>
</dbReference>